<sequence length="129" mass="14219">MTTRTQDSNSGPKKSEEILGRPPLKETSHYNAPTINGLQFRTLRRVSSTSMKSRETIGILVLSISFACVSVNGDASLPRSCSTTHSLRTGRHTVRVTDTKPTPVHTWPCITGAWDPMARRRDQGVQKGN</sequence>
<protein>
    <submittedName>
        <fullName evidence="1">Uncharacterized protein</fullName>
    </submittedName>
</protein>
<keyword evidence="2" id="KW-1185">Reference proteome</keyword>
<gene>
    <name evidence="1" type="ORF">BU25DRAFT_271095</name>
</gene>
<evidence type="ECO:0000313" key="2">
    <source>
        <dbReference type="Proteomes" id="UP000799754"/>
    </source>
</evidence>
<evidence type="ECO:0000313" key="1">
    <source>
        <dbReference type="EMBL" id="KAF2629639.1"/>
    </source>
</evidence>
<reference evidence="1" key="1">
    <citation type="journal article" date="2020" name="Stud. Mycol.">
        <title>101 Dothideomycetes genomes: a test case for predicting lifestyles and emergence of pathogens.</title>
        <authorList>
            <person name="Haridas S."/>
            <person name="Albert R."/>
            <person name="Binder M."/>
            <person name="Bloem J."/>
            <person name="Labutti K."/>
            <person name="Salamov A."/>
            <person name="Andreopoulos B."/>
            <person name="Baker S."/>
            <person name="Barry K."/>
            <person name="Bills G."/>
            <person name="Bluhm B."/>
            <person name="Cannon C."/>
            <person name="Castanera R."/>
            <person name="Culley D."/>
            <person name="Daum C."/>
            <person name="Ezra D."/>
            <person name="Gonzalez J."/>
            <person name="Henrissat B."/>
            <person name="Kuo A."/>
            <person name="Liang C."/>
            <person name="Lipzen A."/>
            <person name="Lutzoni F."/>
            <person name="Magnuson J."/>
            <person name="Mondo S."/>
            <person name="Nolan M."/>
            <person name="Ohm R."/>
            <person name="Pangilinan J."/>
            <person name="Park H.-J."/>
            <person name="Ramirez L."/>
            <person name="Alfaro M."/>
            <person name="Sun H."/>
            <person name="Tritt A."/>
            <person name="Yoshinaga Y."/>
            <person name="Zwiers L.-H."/>
            <person name="Turgeon B."/>
            <person name="Goodwin S."/>
            <person name="Spatafora J."/>
            <person name="Crous P."/>
            <person name="Grigoriev I."/>
        </authorList>
    </citation>
    <scope>NUCLEOTIDE SEQUENCE</scope>
    <source>
        <strain evidence="1">CBS 525.71</strain>
    </source>
</reference>
<comment type="caution">
    <text evidence="1">The sequence shown here is derived from an EMBL/GenBank/DDBJ whole genome shotgun (WGS) entry which is preliminary data.</text>
</comment>
<accession>A0ACB6S8G5</accession>
<dbReference type="Proteomes" id="UP000799754">
    <property type="component" value="Unassembled WGS sequence"/>
</dbReference>
<name>A0ACB6S8G5_9PLEO</name>
<dbReference type="EMBL" id="MU006709">
    <property type="protein sequence ID" value="KAF2629639.1"/>
    <property type="molecule type" value="Genomic_DNA"/>
</dbReference>
<organism evidence="1 2">
    <name type="scientific">Macroventuria anomochaeta</name>
    <dbReference type="NCBI Taxonomy" id="301207"/>
    <lineage>
        <taxon>Eukaryota</taxon>
        <taxon>Fungi</taxon>
        <taxon>Dikarya</taxon>
        <taxon>Ascomycota</taxon>
        <taxon>Pezizomycotina</taxon>
        <taxon>Dothideomycetes</taxon>
        <taxon>Pleosporomycetidae</taxon>
        <taxon>Pleosporales</taxon>
        <taxon>Pleosporineae</taxon>
        <taxon>Didymellaceae</taxon>
        <taxon>Macroventuria</taxon>
    </lineage>
</organism>
<proteinExistence type="predicted"/>